<proteinExistence type="predicted"/>
<organism evidence="3 4">
    <name type="scientific">Paenibacillus arenilitoris</name>
    <dbReference type="NCBI Taxonomy" id="2772299"/>
    <lineage>
        <taxon>Bacteria</taxon>
        <taxon>Bacillati</taxon>
        <taxon>Bacillota</taxon>
        <taxon>Bacilli</taxon>
        <taxon>Bacillales</taxon>
        <taxon>Paenibacillaceae</taxon>
        <taxon>Paenibacillus</taxon>
    </lineage>
</organism>
<feature type="signal peptide" evidence="2">
    <location>
        <begin position="1"/>
        <end position="24"/>
    </location>
</feature>
<keyword evidence="2" id="KW-0732">Signal</keyword>
<gene>
    <name evidence="3" type="ORF">IDH41_03960</name>
</gene>
<feature type="non-terminal residue" evidence="3">
    <location>
        <position position="1084"/>
    </location>
</feature>
<evidence type="ECO:0000313" key="4">
    <source>
        <dbReference type="Proteomes" id="UP000632125"/>
    </source>
</evidence>
<evidence type="ECO:0000256" key="2">
    <source>
        <dbReference type="SAM" id="SignalP"/>
    </source>
</evidence>
<protein>
    <submittedName>
        <fullName evidence="3">Uncharacterized protein</fullName>
    </submittedName>
</protein>
<dbReference type="AlphaFoldDB" id="A0A927H3U5"/>
<accession>A0A927H3U5</accession>
<evidence type="ECO:0000313" key="3">
    <source>
        <dbReference type="EMBL" id="MBD2867721.1"/>
    </source>
</evidence>
<name>A0A927H3U5_9BACL</name>
<feature type="chain" id="PRO_5039676007" evidence="2">
    <location>
        <begin position="25"/>
        <end position="1084"/>
    </location>
</feature>
<feature type="region of interest" description="Disordered" evidence="1">
    <location>
        <begin position="257"/>
        <end position="277"/>
    </location>
</feature>
<dbReference type="InterPro" id="IPR013783">
    <property type="entry name" value="Ig-like_fold"/>
</dbReference>
<dbReference type="Gene3D" id="2.60.40.10">
    <property type="entry name" value="Immunoglobulins"/>
    <property type="match status" value="3"/>
</dbReference>
<keyword evidence="4" id="KW-1185">Reference proteome</keyword>
<dbReference type="EMBL" id="JACXIY010000004">
    <property type="protein sequence ID" value="MBD2867721.1"/>
    <property type="molecule type" value="Genomic_DNA"/>
</dbReference>
<comment type="caution">
    <text evidence="3">The sequence shown here is derived from an EMBL/GenBank/DDBJ whole genome shotgun (WGS) entry which is preliminary data.</text>
</comment>
<reference evidence="3" key="1">
    <citation type="submission" date="2020-09" db="EMBL/GenBank/DDBJ databases">
        <title>A novel bacterium of genus Paenibacillus, isolated from South China Sea.</title>
        <authorList>
            <person name="Huang H."/>
            <person name="Mo K."/>
            <person name="Hu Y."/>
        </authorList>
    </citation>
    <scope>NUCLEOTIDE SEQUENCE</scope>
    <source>
        <strain evidence="3">IB182493</strain>
    </source>
</reference>
<evidence type="ECO:0000256" key="1">
    <source>
        <dbReference type="SAM" id="MobiDB-lite"/>
    </source>
</evidence>
<dbReference type="Proteomes" id="UP000632125">
    <property type="component" value="Unassembled WGS sequence"/>
</dbReference>
<sequence>MKKNIAMLVIAAMAVMLLQQGVFVERVSAADPEPPLYPTKDKFYASGGLSGEGETVLDGDGGANYIGFDDQYGEQVTYLQFSLVNIVRQVESVHLVVPVPNGHVYASNAKGNPFIELHTSQFDEWEEETSELPSPYVSLEKKTFAPSGDTLRFDVTEFIKSQLGSTDDLATFALTGPTAADVNAGAVRHHYIKLSESERLPGNTSVPYLEYIYSPNSPPSGTINIKGGETHSSSTTVTLDLSASDPDGDSIEMEFSNDSTGTWSDKEPFSGSKSWQLSAGEGTKTVHMRLTDSAGNTTEFNDSIILDTTPPVVTGVTNNQFTKQNVSAVFTEGAATLNGSPYTSGTIISAEREHTLIVTDAAGNTNTITFTIDKTAPTVSGVTHNSYSNQPVTITFTEGSATLNSAPFTSGSEVNVDGSYDLVVTDLAGNKSTIHFVIDAAAPTGTLSIEGGKNKTNKNNVDLTITYTDANPVQMRFSNTESDLGNAGWLPVSASHSWNLTPGDSDKTVYMELMDAAGNTNQYSDTITVDTVPPVVTDVNEGDKFNTDVTITFNEGTAELNDSAFISGSTVSSDGDHTLVVTDEAGNITTVNFSIDKTVPSVSGVENGRLYNANVTPVYSDANPGSTATLNGGPGFASGTELTADGDYELVVTDAYGNKTTVHFTIDKTPPAGDLSIEGGDAKTDANSVMLNVTGTDVHAITMEFSNDNMNWSAVESLATTKQWELSAGDGTKTVYMRLTDTAGNTAEFSDTIELDTTAPVVTGVADGEITKEDVTITFNEGTATLKVEPLDAEPFLNNTTVTEDGVYVLIVTDDLGHTTTKTFTIDKKKPIVNEVDNGQKLNADVTITFNEGTAELNGNPFTSGSMVSTDGDYTLVVTDEAGNITTVHFSIDKTEPTVTGVVDGRLYNANVTPVYSDANPGATAILNDTPGFASGTELTADGDYELVVTDGYGNKTTVHFTIDKTPPAGDLSIEGGDAKTDAISVTLNVTGTDAHDILMEFSNDNTNWSPVESLAATKEWELTTGDGTKTVYMRLTDAAGNTAEFSDTIELDTTAPVVTGVVDGEITKEDVTITFNEGTATLK</sequence>